<keyword evidence="1" id="KW-0812">Transmembrane</keyword>
<feature type="transmembrane region" description="Helical" evidence="1">
    <location>
        <begin position="58"/>
        <end position="82"/>
    </location>
</feature>
<protein>
    <submittedName>
        <fullName evidence="3">Phosphatase PAP2 family protein</fullName>
    </submittedName>
</protein>
<dbReference type="SMART" id="SM00014">
    <property type="entry name" value="acidPPc"/>
    <property type="match status" value="1"/>
</dbReference>
<evidence type="ECO:0000313" key="3">
    <source>
        <dbReference type="EMBL" id="RUT35478.1"/>
    </source>
</evidence>
<keyword evidence="1" id="KW-1133">Transmembrane helix</keyword>
<dbReference type="InterPro" id="IPR036938">
    <property type="entry name" value="PAP2/HPO_sf"/>
</dbReference>
<dbReference type="InterPro" id="IPR000326">
    <property type="entry name" value="PAP2/HPO"/>
</dbReference>
<organism evidence="3 4">
    <name type="scientific">Paenibacillus zeisoli</name>
    <dbReference type="NCBI Taxonomy" id="2496267"/>
    <lineage>
        <taxon>Bacteria</taxon>
        <taxon>Bacillati</taxon>
        <taxon>Bacillota</taxon>
        <taxon>Bacilli</taxon>
        <taxon>Bacillales</taxon>
        <taxon>Paenibacillaceae</taxon>
        <taxon>Paenibacillus</taxon>
    </lineage>
</organism>
<dbReference type="PANTHER" id="PTHR14969:SF13">
    <property type="entry name" value="AT30094P"/>
    <property type="match status" value="1"/>
</dbReference>
<dbReference type="Pfam" id="PF01569">
    <property type="entry name" value="PAP2"/>
    <property type="match status" value="1"/>
</dbReference>
<dbReference type="AlphaFoldDB" id="A0A3S1DCY8"/>
<dbReference type="SUPFAM" id="SSF48317">
    <property type="entry name" value="Acid phosphatase/Vanadium-dependent haloperoxidase"/>
    <property type="match status" value="1"/>
</dbReference>
<comment type="caution">
    <text evidence="3">The sequence shown here is derived from an EMBL/GenBank/DDBJ whole genome shotgun (WGS) entry which is preliminary data.</text>
</comment>
<dbReference type="Proteomes" id="UP000272464">
    <property type="component" value="Unassembled WGS sequence"/>
</dbReference>
<sequence length="220" mass="24669">MNGQKWFTKAFALSLICVLGFVYIAYWISDHQIHRFDETVIASVQGLESPGLTTIMKAFTWIGSGIPVAVITLASIVILYFVLRHRSELIFLAALAITSSLLNSVIKRIFKRDRPTLHRIAEANGFSFPSGHAMATIALYGGLAFLLWKHAPALIGRILILTASLILILMIGISRIYLGVHYPSDVLGGYLLSTSVLAIFIWYYQRYLERRQRKLEGVRA</sequence>
<dbReference type="OrthoDB" id="9789113at2"/>
<evidence type="ECO:0000259" key="2">
    <source>
        <dbReference type="SMART" id="SM00014"/>
    </source>
</evidence>
<dbReference type="RefSeq" id="WP_127197178.1">
    <property type="nucleotide sequence ID" value="NZ_RZNX01000001.1"/>
</dbReference>
<feature type="transmembrane region" description="Helical" evidence="1">
    <location>
        <begin position="186"/>
        <end position="204"/>
    </location>
</feature>
<name>A0A3S1DCY8_9BACL</name>
<feature type="transmembrane region" description="Helical" evidence="1">
    <location>
        <begin position="7"/>
        <end position="28"/>
    </location>
</feature>
<feature type="domain" description="Phosphatidic acid phosphatase type 2/haloperoxidase" evidence="2">
    <location>
        <begin position="89"/>
        <end position="201"/>
    </location>
</feature>
<feature type="transmembrane region" description="Helical" evidence="1">
    <location>
        <begin position="126"/>
        <end position="146"/>
    </location>
</feature>
<dbReference type="CDD" id="cd03392">
    <property type="entry name" value="PAP2_like_2"/>
    <property type="match status" value="1"/>
</dbReference>
<dbReference type="Gene3D" id="1.20.144.10">
    <property type="entry name" value="Phosphatidic acid phosphatase type 2/haloperoxidase"/>
    <property type="match status" value="2"/>
</dbReference>
<evidence type="ECO:0000313" key="4">
    <source>
        <dbReference type="Proteomes" id="UP000272464"/>
    </source>
</evidence>
<dbReference type="EMBL" id="RZNX01000001">
    <property type="protein sequence ID" value="RUT35478.1"/>
    <property type="molecule type" value="Genomic_DNA"/>
</dbReference>
<gene>
    <name evidence="3" type="ORF">EJP77_00135</name>
</gene>
<keyword evidence="4" id="KW-1185">Reference proteome</keyword>
<proteinExistence type="predicted"/>
<reference evidence="3 4" key="1">
    <citation type="submission" date="2018-12" db="EMBL/GenBank/DDBJ databases">
        <authorList>
            <person name="Sun L."/>
            <person name="Chen Z."/>
        </authorList>
    </citation>
    <scope>NUCLEOTIDE SEQUENCE [LARGE SCALE GENOMIC DNA]</scope>
    <source>
        <strain evidence="3 4">3-5-3</strain>
    </source>
</reference>
<evidence type="ECO:0000256" key="1">
    <source>
        <dbReference type="SAM" id="Phobius"/>
    </source>
</evidence>
<feature type="transmembrane region" description="Helical" evidence="1">
    <location>
        <begin position="89"/>
        <end position="106"/>
    </location>
</feature>
<dbReference type="PANTHER" id="PTHR14969">
    <property type="entry name" value="SPHINGOSINE-1-PHOSPHATE PHOSPHOHYDROLASE"/>
    <property type="match status" value="1"/>
</dbReference>
<keyword evidence="1" id="KW-0472">Membrane</keyword>
<feature type="transmembrane region" description="Helical" evidence="1">
    <location>
        <begin position="158"/>
        <end position="180"/>
    </location>
</feature>
<accession>A0A3S1DCY8</accession>